<evidence type="ECO:0000313" key="2">
    <source>
        <dbReference type="Proteomes" id="UP000182738"/>
    </source>
</evidence>
<sequence length="103" mass="10726">MSSWWSDIKSAAKQTVKDQIWPVTIGAAALGGARDGANAAIDTINNNKKMAHISKITGVSLNKSVQSVGKAVVTATTKGTVVGAAIGVGVNFGFRLGQERGWW</sequence>
<keyword evidence="2" id="KW-1185">Reference proteome</keyword>
<evidence type="ECO:0000313" key="1">
    <source>
        <dbReference type="EMBL" id="CUA79265.1"/>
    </source>
</evidence>
<organism evidence="1 2">
    <name type="scientific">Anoxybacillus suryakundensis</name>
    <dbReference type="NCBI Taxonomy" id="1325335"/>
    <lineage>
        <taxon>Bacteria</taxon>
        <taxon>Bacillati</taxon>
        <taxon>Bacillota</taxon>
        <taxon>Bacilli</taxon>
        <taxon>Bacillales</taxon>
        <taxon>Anoxybacillaceae</taxon>
        <taxon>Anoxybacillus</taxon>
    </lineage>
</organism>
<dbReference type="RefSeq" id="WP_055440460.1">
    <property type="nucleotide sequence ID" value="NZ_BAABDZ010000029.1"/>
</dbReference>
<dbReference type="AlphaFoldDB" id="A0A0K6GKM8"/>
<dbReference type="EMBL" id="CYGZ01000003">
    <property type="protein sequence ID" value="CUA79265.1"/>
    <property type="molecule type" value="Genomic_DNA"/>
</dbReference>
<name>A0A0K6GKM8_9BACL</name>
<reference evidence="2" key="1">
    <citation type="submission" date="2015-08" db="EMBL/GenBank/DDBJ databases">
        <authorList>
            <person name="Varghese N."/>
        </authorList>
    </citation>
    <scope>NUCLEOTIDE SEQUENCE [LARGE SCALE GENOMIC DNA]</scope>
    <source>
        <strain evidence="2">DSM 27374</strain>
    </source>
</reference>
<proteinExistence type="predicted"/>
<dbReference type="Proteomes" id="UP000182738">
    <property type="component" value="Unassembled WGS sequence"/>
</dbReference>
<dbReference type="STRING" id="1325335.GCA_001418025_00572"/>
<gene>
    <name evidence="1" type="ORF">Ga0061060_10385</name>
</gene>
<protein>
    <submittedName>
        <fullName evidence="1">Uncharacterized protein</fullName>
    </submittedName>
</protein>
<accession>A0A0K6GKM8</accession>